<evidence type="ECO:0000313" key="3">
    <source>
        <dbReference type="Proteomes" id="UP001648503"/>
    </source>
</evidence>
<comment type="caution">
    <text evidence="2">The sequence shown here is derived from an EMBL/GenBank/DDBJ whole genome shotgun (WGS) entry which is preliminary data.</text>
</comment>
<sequence>MQVLPLADVPMISLDDLQDSLFSPIAREDEVASGGAFLLPSSHTDPLPPQLQLEQLEQLHELPRTEQLEQQPLLSQLEKLFQLPQSLATASTDLAGNTTALQSDTVVHPINSDIKVVGFEESINIISFKEVRHPTLPAGLWERVFMELIDYPIALETLSRCCHSFRNICAEPTIRSHLLLATHGPHLVFHQIYSKSPATLTFELAESLIKCGALLPKFFIEQVYRNSIHNPSLLPPGTAEFFVAYGYKQYGDKLLIGGVDPMDEDQNMEWMDDSSELFIACARVQVDVARVQIIANDHYYVPALNSNPPNPKLDLESLWDSLSRLAIVDPQMTFHLATHSGVPFEVANDAIVMRTLRNADWERDQIEKLRYAGFSLSSGAVIPLLIDNRIMTKEFSIIRSLIAEVFTHDHILAIMEDAFYELFRNNRRTSVRTADYLITEFKVPELSVARALLAQPYNIREMRLKRLDQLPMATTFGVTFGGMSDAIWPILATRYGLDHVFLEACVIDLLVGGTVDVIAPNSDAQPSASKSGTSSSPEPSERSTKASVESLRQRPNSTVSPNRMLFQWLLRQAPPDLDETTEMATRDSLHAVFDLGIPIRPSATFPPVAHMVYTCRKAAPRFLQYMAHVERGLLRLSSVRSEYESFPTQEWLNIFHEVVLDEPEWINVIPPDSLSASSSLSFLHPDSDANANSQSISAPDSPTSVTSVPSLLGSTTAPVSGSSHAQQHDQSSKSIFSSKGLFYSLSETVRKMDPRELQWKDTRRFYLALRELAAVLEEDLAIQTMQKRSTLASDVFTSDMMDSTSGELLATDDTAHINTEALNFELLVTTENEDRDDVAGVVSASISEASLVDLSTPVITEKMTESPLIQKEEISLPGNADNALEINSANVSDTDEVETVKSDSDSPVDLLHPTDTDTKPEENGEIPEKDSTYAQHKEDISEDKLKVDSVMHTPLIARRSYSREMDTDSMSEFSDRTMLAPLLISGMPSRDSYEKGEKASHPLTHSQPSLHPLSMRKNFYDAPRRRRLLRACGGMGPFQQWLKEVETAEAAAIIAAEDQARSEAAAIKASHTSSVGSSEPHLGSSTNDWASSRNSTIPNGLLPTSGAGATATAMSAVASTTSWVRSWFST</sequence>
<organism evidence="2 3">
    <name type="scientific">Batrachochytrium salamandrivorans</name>
    <dbReference type="NCBI Taxonomy" id="1357716"/>
    <lineage>
        <taxon>Eukaryota</taxon>
        <taxon>Fungi</taxon>
        <taxon>Fungi incertae sedis</taxon>
        <taxon>Chytridiomycota</taxon>
        <taxon>Chytridiomycota incertae sedis</taxon>
        <taxon>Chytridiomycetes</taxon>
        <taxon>Rhizophydiales</taxon>
        <taxon>Rhizophydiales incertae sedis</taxon>
        <taxon>Batrachochytrium</taxon>
    </lineage>
</organism>
<feature type="region of interest" description="Disordered" evidence="1">
    <location>
        <begin position="691"/>
        <end position="732"/>
    </location>
</feature>
<evidence type="ECO:0008006" key="4">
    <source>
        <dbReference type="Google" id="ProtNLM"/>
    </source>
</evidence>
<feature type="compositionally biased region" description="Polar residues" evidence="1">
    <location>
        <begin position="691"/>
        <end position="700"/>
    </location>
</feature>
<feature type="region of interest" description="Disordered" evidence="1">
    <location>
        <begin position="889"/>
        <end position="940"/>
    </location>
</feature>
<proteinExistence type="predicted"/>
<feature type="region of interest" description="Disordered" evidence="1">
    <location>
        <begin position="521"/>
        <end position="558"/>
    </location>
</feature>
<feature type="compositionally biased region" description="Basic and acidic residues" evidence="1">
    <location>
        <begin position="991"/>
        <end position="1000"/>
    </location>
</feature>
<feature type="region of interest" description="Disordered" evidence="1">
    <location>
        <begin position="1070"/>
        <end position="1098"/>
    </location>
</feature>
<accession>A0ABQ8F0L1</accession>
<feature type="compositionally biased region" description="Low complexity" evidence="1">
    <location>
        <begin position="701"/>
        <end position="712"/>
    </location>
</feature>
<feature type="region of interest" description="Disordered" evidence="1">
    <location>
        <begin position="988"/>
        <end position="1014"/>
    </location>
</feature>
<gene>
    <name evidence="2" type="ORF">BASA50_009686</name>
</gene>
<evidence type="ECO:0000313" key="2">
    <source>
        <dbReference type="EMBL" id="KAH6589985.1"/>
    </source>
</evidence>
<evidence type="ECO:0000256" key="1">
    <source>
        <dbReference type="SAM" id="MobiDB-lite"/>
    </source>
</evidence>
<dbReference type="EMBL" id="JAFCIX010000438">
    <property type="protein sequence ID" value="KAH6589985.1"/>
    <property type="molecule type" value="Genomic_DNA"/>
</dbReference>
<name>A0ABQ8F0L1_9FUNG</name>
<feature type="compositionally biased region" description="Basic and acidic residues" evidence="1">
    <location>
        <begin position="912"/>
        <end position="940"/>
    </location>
</feature>
<feature type="compositionally biased region" description="Low complexity" evidence="1">
    <location>
        <begin position="527"/>
        <end position="538"/>
    </location>
</feature>
<keyword evidence="3" id="KW-1185">Reference proteome</keyword>
<dbReference type="Proteomes" id="UP001648503">
    <property type="component" value="Unassembled WGS sequence"/>
</dbReference>
<protein>
    <recommendedName>
        <fullName evidence="4">F-box domain-containing protein</fullName>
    </recommendedName>
</protein>
<feature type="compositionally biased region" description="Polar residues" evidence="1">
    <location>
        <begin position="713"/>
        <end position="725"/>
    </location>
</feature>
<reference evidence="2 3" key="1">
    <citation type="submission" date="2021-02" db="EMBL/GenBank/DDBJ databases">
        <title>Variation within the Batrachochytrium salamandrivorans European outbreak.</title>
        <authorList>
            <person name="Kelly M."/>
            <person name="Pasmans F."/>
            <person name="Shea T.P."/>
            <person name="Munoz J.F."/>
            <person name="Carranza S."/>
            <person name="Cuomo C.A."/>
            <person name="Martel A."/>
        </authorList>
    </citation>
    <scope>NUCLEOTIDE SEQUENCE [LARGE SCALE GENOMIC DNA]</scope>
    <source>
        <strain evidence="2 3">AMFP18/2</strain>
    </source>
</reference>